<proteinExistence type="predicted"/>
<comment type="caution">
    <text evidence="5">The sequence shown here is derived from an EMBL/GenBank/DDBJ whole genome shotgun (WGS) entry which is preliminary data.</text>
</comment>
<dbReference type="GO" id="GO:0003700">
    <property type="term" value="F:DNA-binding transcription factor activity"/>
    <property type="evidence" value="ECO:0007669"/>
    <property type="project" value="InterPro"/>
</dbReference>
<dbReference type="OrthoDB" id="247151at2"/>
<evidence type="ECO:0000259" key="4">
    <source>
        <dbReference type="PROSITE" id="PS01124"/>
    </source>
</evidence>
<keyword evidence="6" id="KW-1185">Reference proteome</keyword>
<evidence type="ECO:0000313" key="6">
    <source>
        <dbReference type="Proteomes" id="UP000075806"/>
    </source>
</evidence>
<dbReference type="RefSeq" id="WP_061949071.1">
    <property type="nucleotide sequence ID" value="NZ_LTAO01000023.1"/>
</dbReference>
<dbReference type="SMART" id="SM00342">
    <property type="entry name" value="HTH_ARAC"/>
    <property type="match status" value="1"/>
</dbReference>
<reference evidence="5" key="1">
    <citation type="submission" date="2016-02" db="EMBL/GenBank/DDBJ databases">
        <title>Genome sequence of Bacillus trypoxylicola KCTC 13244(T).</title>
        <authorList>
            <person name="Jeong H."/>
            <person name="Park S.-H."/>
            <person name="Choi S.-K."/>
        </authorList>
    </citation>
    <scope>NUCLEOTIDE SEQUENCE [LARGE SCALE GENOMIC DNA]</scope>
    <source>
        <strain evidence="5">KCTC 13244</strain>
    </source>
</reference>
<dbReference type="EMBL" id="LTAO01000023">
    <property type="protein sequence ID" value="KYG29252.1"/>
    <property type="molecule type" value="Genomic_DNA"/>
</dbReference>
<name>A0A161PAS6_9BACI</name>
<dbReference type="Gene3D" id="1.10.10.60">
    <property type="entry name" value="Homeodomain-like"/>
    <property type="match status" value="2"/>
</dbReference>
<dbReference type="InterPro" id="IPR009057">
    <property type="entry name" value="Homeodomain-like_sf"/>
</dbReference>
<dbReference type="AlphaFoldDB" id="A0A161PAS6"/>
<dbReference type="SUPFAM" id="SSF46689">
    <property type="entry name" value="Homeodomain-like"/>
    <property type="match status" value="2"/>
</dbReference>
<dbReference type="PROSITE" id="PS01124">
    <property type="entry name" value="HTH_ARAC_FAMILY_2"/>
    <property type="match status" value="1"/>
</dbReference>
<sequence length="411" mass="48354">MKIEVLHYICKLIYETYHIPISFIDHHFEVKFIYAANEIATFIVSNIRTELKGRVDFFLSEPTLSKTKDMESYAFIKIKDTDSIGGYIIIGPTVSPHFHSEIANFSFLQREVFQNETEDQILQYFQLLPRTTNKKILNIVRQLYYMLFHKTLEVADITVIDEDNFHVSHIHEVDPNLTILKRREQSNFPYNFSYEKNMFRYITEGRKEEFMDAFMSLERMDNSGVLSKSSPLRNRKNLAIAAITLGTRAAMEGGLHYEVAYMLSDYYIQNIEDLKSIQSVRAFLIKALSDFADRVKKIKQKRYSKPINMCLNYIYTNLYGNLQLVDISKHVNMHPNYISSLFKKEMGISLSKYIHQSKVDEAKLLLKFTNHSLLKVSTMLHFHDQSYFTKVFKKHTGLTPKRYKLMYFESN</sequence>
<dbReference type="InterPro" id="IPR018060">
    <property type="entry name" value="HTH_AraC"/>
</dbReference>
<dbReference type="PANTHER" id="PTHR43280">
    <property type="entry name" value="ARAC-FAMILY TRANSCRIPTIONAL REGULATOR"/>
    <property type="match status" value="1"/>
</dbReference>
<evidence type="ECO:0000256" key="1">
    <source>
        <dbReference type="ARBA" id="ARBA00023015"/>
    </source>
</evidence>
<keyword evidence="2" id="KW-0238">DNA-binding</keyword>
<feature type="domain" description="HTH araC/xylS-type" evidence="4">
    <location>
        <begin position="308"/>
        <end position="406"/>
    </location>
</feature>
<dbReference type="PANTHER" id="PTHR43280:SF34">
    <property type="entry name" value="ARAC-FAMILY TRANSCRIPTIONAL REGULATOR"/>
    <property type="match status" value="1"/>
</dbReference>
<evidence type="ECO:0000256" key="2">
    <source>
        <dbReference type="ARBA" id="ARBA00023125"/>
    </source>
</evidence>
<keyword evidence="3" id="KW-0804">Transcription</keyword>
<gene>
    <name evidence="5" type="ORF">AZF04_06925</name>
</gene>
<dbReference type="Pfam" id="PF12833">
    <property type="entry name" value="HTH_18"/>
    <property type="match status" value="1"/>
</dbReference>
<protein>
    <recommendedName>
        <fullName evidence="4">HTH araC/xylS-type domain-containing protein</fullName>
    </recommendedName>
</protein>
<organism evidence="5 6">
    <name type="scientific">Alkalihalobacillus trypoxylicola</name>
    <dbReference type="NCBI Taxonomy" id="519424"/>
    <lineage>
        <taxon>Bacteria</taxon>
        <taxon>Bacillati</taxon>
        <taxon>Bacillota</taxon>
        <taxon>Bacilli</taxon>
        <taxon>Bacillales</taxon>
        <taxon>Bacillaceae</taxon>
        <taxon>Alkalihalobacillus</taxon>
    </lineage>
</organism>
<dbReference type="STRING" id="519424.AZF04_06925"/>
<evidence type="ECO:0000256" key="3">
    <source>
        <dbReference type="ARBA" id="ARBA00023163"/>
    </source>
</evidence>
<dbReference type="Proteomes" id="UP000075806">
    <property type="component" value="Unassembled WGS sequence"/>
</dbReference>
<accession>A0A161PAS6</accession>
<dbReference type="GO" id="GO:0043565">
    <property type="term" value="F:sequence-specific DNA binding"/>
    <property type="evidence" value="ECO:0007669"/>
    <property type="project" value="InterPro"/>
</dbReference>
<keyword evidence="1" id="KW-0805">Transcription regulation</keyword>
<evidence type="ECO:0000313" key="5">
    <source>
        <dbReference type="EMBL" id="KYG29252.1"/>
    </source>
</evidence>